<keyword evidence="7" id="KW-0812">Transmembrane</keyword>
<keyword evidence="10" id="KW-1185">Reference proteome</keyword>
<evidence type="ECO:0000256" key="4">
    <source>
        <dbReference type="ARBA" id="ARBA00023002"/>
    </source>
</evidence>
<dbReference type="EC" id="1.8.3.2" evidence="7"/>
<sequence length="142" mass="17127">MAPPKKWGKHGWKFMHYVALSYPENPTIDDKILYYDFFNNFGKVLPCGKCKNNFKDHLKKYPLTNEVLSSRNNLVKWTIDMHNIVNYYTGKKMLTYQEALNEIYKDDDNNCKLNWIHWIIFGLAIIMIVLVIYYFYRKNNNR</sequence>
<evidence type="ECO:0000259" key="8">
    <source>
        <dbReference type="PROSITE" id="PS51324"/>
    </source>
</evidence>
<dbReference type="PANTHER" id="PTHR12645">
    <property type="entry name" value="ALR/ERV"/>
    <property type="match status" value="1"/>
</dbReference>
<keyword evidence="5" id="KW-1015">Disulfide bond</keyword>
<evidence type="ECO:0000313" key="10">
    <source>
        <dbReference type="Proteomes" id="UP001321479"/>
    </source>
</evidence>
<dbReference type="InterPro" id="IPR017905">
    <property type="entry name" value="ERV/ALR_sulphydryl_oxidase"/>
</dbReference>
<evidence type="ECO:0000256" key="5">
    <source>
        <dbReference type="ARBA" id="ARBA00023157"/>
    </source>
</evidence>
<proteinExistence type="predicted"/>
<keyword evidence="7" id="KW-1133">Transmembrane helix</keyword>
<evidence type="ECO:0000256" key="7">
    <source>
        <dbReference type="RuleBase" id="RU371123"/>
    </source>
</evidence>
<dbReference type="Proteomes" id="UP001321479">
    <property type="component" value="Segment"/>
</dbReference>
<dbReference type="InterPro" id="IPR036774">
    <property type="entry name" value="ERV/ALR_sulphydryl_oxid_sf"/>
</dbReference>
<evidence type="ECO:0000256" key="2">
    <source>
        <dbReference type="ARBA" id="ARBA00022630"/>
    </source>
</evidence>
<comment type="cofactor">
    <cofactor evidence="1 7">
        <name>FAD</name>
        <dbReference type="ChEBI" id="CHEBI:57692"/>
    </cofactor>
</comment>
<keyword evidence="2 7" id="KW-0285">Flavoprotein</keyword>
<accession>A0ABM7NSP8</accession>
<dbReference type="SUPFAM" id="SSF69000">
    <property type="entry name" value="FAD-dependent thiol oxidase"/>
    <property type="match status" value="1"/>
</dbReference>
<dbReference type="Pfam" id="PF04777">
    <property type="entry name" value="Evr1_Alr"/>
    <property type="match status" value="1"/>
</dbReference>
<dbReference type="GeneID" id="80558397"/>
<feature type="transmembrane region" description="Helical" evidence="7">
    <location>
        <begin position="115"/>
        <end position="136"/>
    </location>
</feature>
<evidence type="ECO:0000313" key="9">
    <source>
        <dbReference type="EMBL" id="BCS83192.1"/>
    </source>
</evidence>
<evidence type="ECO:0000256" key="1">
    <source>
        <dbReference type="ARBA" id="ARBA00001974"/>
    </source>
</evidence>
<dbReference type="EMBL" id="AP024483">
    <property type="protein sequence ID" value="BCS83192.1"/>
    <property type="molecule type" value="Genomic_DNA"/>
</dbReference>
<organism evidence="9 10">
    <name type="scientific">Cotonvirus japonicus</name>
    <dbReference type="NCBI Taxonomy" id="2811091"/>
    <lineage>
        <taxon>Viruses</taxon>
        <taxon>Varidnaviria</taxon>
        <taxon>Bamfordvirae</taxon>
        <taxon>Nucleocytoviricota</taxon>
        <taxon>Megaviricetes</taxon>
        <taxon>Imitervirales</taxon>
        <taxon>Mimiviridae</taxon>
        <taxon>Megamimivirinae</taxon>
        <taxon>Cotonvirus</taxon>
        <taxon>Cotonvirus japonicum</taxon>
    </lineage>
</organism>
<keyword evidence="7" id="KW-0472">Membrane</keyword>
<evidence type="ECO:0000256" key="6">
    <source>
        <dbReference type="ARBA" id="ARBA00048864"/>
    </source>
</evidence>
<dbReference type="Gene3D" id="1.20.120.310">
    <property type="entry name" value="ERV/ALR sulfhydryl oxidase domain"/>
    <property type="match status" value="1"/>
</dbReference>
<keyword evidence="4 7" id="KW-0560">Oxidoreductase</keyword>
<dbReference type="RefSeq" id="YP_010841800.1">
    <property type="nucleotide sequence ID" value="NC_079139.1"/>
</dbReference>
<dbReference type="PANTHER" id="PTHR12645:SF0">
    <property type="entry name" value="FAD-LINKED SULFHYDRYL OXIDASE ALR"/>
    <property type="match status" value="1"/>
</dbReference>
<comment type="catalytic activity">
    <reaction evidence="6 7">
        <text>2 R'C(R)SH + O2 = R'C(R)S-S(R)CR' + H2O2</text>
        <dbReference type="Rhea" id="RHEA:17357"/>
        <dbReference type="ChEBI" id="CHEBI:15379"/>
        <dbReference type="ChEBI" id="CHEBI:16240"/>
        <dbReference type="ChEBI" id="CHEBI:16520"/>
        <dbReference type="ChEBI" id="CHEBI:17412"/>
        <dbReference type="EC" id="1.8.3.2"/>
    </reaction>
</comment>
<dbReference type="InterPro" id="IPR039799">
    <property type="entry name" value="ALR/ERV"/>
</dbReference>
<reference evidence="9 10" key="1">
    <citation type="submission" date="2021-02" db="EMBL/GenBank/DDBJ databases">
        <title>Cotonvirus japonicus, which uses Golgi apparatus of host cells for its virion factory, phylogenetically links tailed tupanvirus and icosahedral mimivirus.</title>
        <authorList>
            <person name="Takahashi H."/>
            <person name="Fukaya S."/>
            <person name="Song C."/>
            <person name="Murata K."/>
            <person name="Takemura M."/>
        </authorList>
    </citation>
    <scope>NUCLEOTIDE SEQUENCE [LARGE SCALE GENOMIC DNA]</scope>
</reference>
<feature type="domain" description="ERV/ALR sulfhydryl oxidase" evidence="8">
    <location>
        <begin position="1"/>
        <end position="104"/>
    </location>
</feature>
<evidence type="ECO:0000256" key="3">
    <source>
        <dbReference type="ARBA" id="ARBA00022827"/>
    </source>
</evidence>
<dbReference type="PROSITE" id="PS51324">
    <property type="entry name" value="ERV_ALR"/>
    <property type="match status" value="1"/>
</dbReference>
<name>A0ABM7NSP8_9VIRU</name>
<protein>
    <recommendedName>
        <fullName evidence="7">Sulfhydryl oxidase</fullName>
        <ecNumber evidence="7">1.8.3.2</ecNumber>
    </recommendedName>
</protein>
<keyword evidence="3 7" id="KW-0274">FAD</keyword>